<dbReference type="EMBL" id="JAJGNA010000006">
    <property type="protein sequence ID" value="MCC4308415.1"/>
    <property type="molecule type" value="Genomic_DNA"/>
</dbReference>
<dbReference type="SUPFAM" id="SSF55729">
    <property type="entry name" value="Acyl-CoA N-acyltransferases (Nat)"/>
    <property type="match status" value="1"/>
</dbReference>
<keyword evidence="3" id="KW-1185">Reference proteome</keyword>
<dbReference type="GO" id="GO:0016747">
    <property type="term" value="F:acyltransferase activity, transferring groups other than amino-acyl groups"/>
    <property type="evidence" value="ECO:0007669"/>
    <property type="project" value="InterPro"/>
</dbReference>
<name>A0A9Q3YP32_9GAMM</name>
<reference evidence="2" key="1">
    <citation type="submission" date="2021-10" db="EMBL/GenBank/DDBJ databases">
        <title>The diversity and Nitrogen Metabolism of Culturable Nitrate-Utilizing Bacteria Within the Oxygen Minimum Zone of the Changjiang (Yangtze River)Estuary.</title>
        <authorList>
            <person name="Zhang D."/>
            <person name="Zheng J."/>
            <person name="Liu S."/>
            <person name="He W."/>
        </authorList>
    </citation>
    <scope>NUCLEOTIDE SEQUENCE</scope>
    <source>
        <strain evidence="2">FXH-223</strain>
    </source>
</reference>
<dbReference type="RefSeq" id="WP_228233617.1">
    <property type="nucleotide sequence ID" value="NZ_ARXL01000054.1"/>
</dbReference>
<dbReference type="InterPro" id="IPR016181">
    <property type="entry name" value="Acyl_CoA_acyltransferase"/>
</dbReference>
<accession>A0A9Q3YP32</accession>
<protein>
    <submittedName>
        <fullName evidence="2">N-acetyltransferase</fullName>
    </submittedName>
</protein>
<comment type="caution">
    <text evidence="2">The sequence shown here is derived from an EMBL/GenBank/DDBJ whole genome shotgun (WGS) entry which is preliminary data.</text>
</comment>
<gene>
    <name evidence="2" type="ORF">LL252_07495</name>
</gene>
<feature type="domain" description="N-acetyltransferase" evidence="1">
    <location>
        <begin position="7"/>
        <end position="158"/>
    </location>
</feature>
<dbReference type="Gene3D" id="3.40.630.30">
    <property type="match status" value="1"/>
</dbReference>
<proteinExistence type="predicted"/>
<dbReference type="AlphaFoldDB" id="A0A9Q3YP32"/>
<dbReference type="Proteomes" id="UP001108027">
    <property type="component" value="Unassembled WGS sequence"/>
</dbReference>
<evidence type="ECO:0000313" key="3">
    <source>
        <dbReference type="Proteomes" id="UP001108027"/>
    </source>
</evidence>
<evidence type="ECO:0000259" key="1">
    <source>
        <dbReference type="PROSITE" id="PS51186"/>
    </source>
</evidence>
<evidence type="ECO:0000313" key="2">
    <source>
        <dbReference type="EMBL" id="MCC4308415.1"/>
    </source>
</evidence>
<organism evidence="2 3">
    <name type="scientific">Alloalcanivorax marinus</name>
    <dbReference type="NCBI Taxonomy" id="1177169"/>
    <lineage>
        <taxon>Bacteria</taxon>
        <taxon>Pseudomonadati</taxon>
        <taxon>Pseudomonadota</taxon>
        <taxon>Gammaproteobacteria</taxon>
        <taxon>Oceanospirillales</taxon>
        <taxon>Alcanivoracaceae</taxon>
        <taxon>Alloalcanivorax</taxon>
    </lineage>
</organism>
<sequence length="158" mass="17939">MKNLEFVALDRVEPEALLGLMNQEPLRRHLVDHAHFDSAGIRGWVQEKLAVNALPGCRVRAIRVDGNLAGWCGIQPDDHGFELAIVLSHQAWGLGIAVFRTLMDWASEFGHEEVVFHLLDSRPEYRPLARMARKVHESELLGRRFTTYHLAVERPVAT</sequence>
<dbReference type="PROSITE" id="PS51186">
    <property type="entry name" value="GNAT"/>
    <property type="match status" value="1"/>
</dbReference>
<dbReference type="InterPro" id="IPR000182">
    <property type="entry name" value="GNAT_dom"/>
</dbReference>